<name>A0A6L9Y629_9BURK</name>
<feature type="transmembrane region" description="Helical" evidence="1">
    <location>
        <begin position="42"/>
        <end position="60"/>
    </location>
</feature>
<evidence type="ECO:0000256" key="1">
    <source>
        <dbReference type="SAM" id="Phobius"/>
    </source>
</evidence>
<dbReference type="AlphaFoldDB" id="A0A6L9Y629"/>
<sequence length="106" mass="12306">MLTEPAFPTSAKLFAVVVYIVLFTIPGFIYKGIVQHKHLGLHFIELIVFIVFIVSIGFFIESHYANRFSQSWQFYAIGICLFLVLAFPGFVWRHLMRHANTKKILE</sequence>
<dbReference type="InterPro" id="IPR016768">
    <property type="entry name" value="UCP019883"/>
</dbReference>
<proteinExistence type="predicted"/>
<reference evidence="2 3" key="1">
    <citation type="submission" date="2020-02" db="EMBL/GenBank/DDBJ databases">
        <title>Pelistega sp. NLN82 were isolated from wild rodents of the Hainan Island.</title>
        <authorList>
            <person name="Niu N."/>
            <person name="Zhou J."/>
        </authorList>
    </citation>
    <scope>NUCLEOTIDE SEQUENCE [LARGE SCALE GENOMIC DNA]</scope>
    <source>
        <strain evidence="2 3">NLN82</strain>
    </source>
</reference>
<keyword evidence="1" id="KW-1133">Transmembrane helix</keyword>
<dbReference type="EMBL" id="JAAGYR010000007">
    <property type="protein sequence ID" value="NEN75645.1"/>
    <property type="molecule type" value="Genomic_DNA"/>
</dbReference>
<keyword evidence="3" id="KW-1185">Reference proteome</keyword>
<organism evidence="2 3">
    <name type="scientific">Pelistega ratti</name>
    <dbReference type="NCBI Taxonomy" id="2652177"/>
    <lineage>
        <taxon>Bacteria</taxon>
        <taxon>Pseudomonadati</taxon>
        <taxon>Pseudomonadota</taxon>
        <taxon>Betaproteobacteria</taxon>
        <taxon>Burkholderiales</taxon>
        <taxon>Alcaligenaceae</taxon>
        <taxon>Pelistega</taxon>
    </lineage>
</organism>
<feature type="transmembrane region" description="Helical" evidence="1">
    <location>
        <begin position="72"/>
        <end position="92"/>
    </location>
</feature>
<keyword evidence="1" id="KW-0472">Membrane</keyword>
<protein>
    <submittedName>
        <fullName evidence="2">DUF2818 family protein</fullName>
    </submittedName>
</protein>
<keyword evidence="1" id="KW-0812">Transmembrane</keyword>
<evidence type="ECO:0000313" key="3">
    <source>
        <dbReference type="Proteomes" id="UP000477651"/>
    </source>
</evidence>
<evidence type="ECO:0000313" key="2">
    <source>
        <dbReference type="EMBL" id="NEN75645.1"/>
    </source>
</evidence>
<dbReference type="Pfam" id="PF10993">
    <property type="entry name" value="DUF2818"/>
    <property type="match status" value="1"/>
</dbReference>
<accession>A0A6L9Y629</accession>
<dbReference type="Proteomes" id="UP000477651">
    <property type="component" value="Unassembled WGS sequence"/>
</dbReference>
<comment type="caution">
    <text evidence="2">The sequence shown here is derived from an EMBL/GenBank/DDBJ whole genome shotgun (WGS) entry which is preliminary data.</text>
</comment>
<feature type="transmembrane region" description="Helical" evidence="1">
    <location>
        <begin position="12"/>
        <end position="30"/>
    </location>
</feature>
<gene>
    <name evidence="2" type="ORF">F9B74_04790</name>
</gene>